<protein>
    <submittedName>
        <fullName evidence="2">Acetyltransferase (GNAT) family protein</fullName>
    </submittedName>
</protein>
<dbReference type="PROSITE" id="PS51186">
    <property type="entry name" value="GNAT"/>
    <property type="match status" value="1"/>
</dbReference>
<dbReference type="RefSeq" id="WP_170862159.1">
    <property type="nucleotide sequence ID" value="NZ_FOWX01000004.1"/>
</dbReference>
<dbReference type="Proteomes" id="UP000198784">
    <property type="component" value="Unassembled WGS sequence"/>
</dbReference>
<reference evidence="3" key="1">
    <citation type="submission" date="2016-10" db="EMBL/GenBank/DDBJ databases">
        <authorList>
            <person name="Varghese N."/>
            <person name="Submissions S."/>
        </authorList>
    </citation>
    <scope>NUCLEOTIDE SEQUENCE [LARGE SCALE GENOMIC DNA]</scope>
    <source>
        <strain evidence="3">DSM 17834</strain>
    </source>
</reference>
<dbReference type="PANTHER" id="PTHR42791">
    <property type="entry name" value="GNAT FAMILY ACETYLTRANSFERASE"/>
    <property type="match status" value="1"/>
</dbReference>
<dbReference type="EMBL" id="FOWX01000004">
    <property type="protein sequence ID" value="SFP04124.1"/>
    <property type="molecule type" value="Genomic_DNA"/>
</dbReference>
<evidence type="ECO:0000313" key="3">
    <source>
        <dbReference type="Proteomes" id="UP000198784"/>
    </source>
</evidence>
<name>A0A1I5M3E2_9PSED</name>
<dbReference type="AlphaFoldDB" id="A0A1I5M3E2"/>
<dbReference type="CDD" id="cd04301">
    <property type="entry name" value="NAT_SF"/>
    <property type="match status" value="1"/>
</dbReference>
<dbReference type="SUPFAM" id="SSF55729">
    <property type="entry name" value="Acyl-CoA N-acyltransferases (Nat)"/>
    <property type="match status" value="1"/>
</dbReference>
<keyword evidence="2" id="KW-0808">Transferase</keyword>
<dbReference type="STRING" id="289003.SAMN05216190_10473"/>
<proteinExistence type="predicted"/>
<keyword evidence="3" id="KW-1185">Reference proteome</keyword>
<dbReference type="InterPro" id="IPR000182">
    <property type="entry name" value="GNAT_dom"/>
</dbReference>
<dbReference type="Gene3D" id="3.40.630.30">
    <property type="match status" value="1"/>
</dbReference>
<gene>
    <name evidence="2" type="ORF">SAMN05216190_10473</name>
</gene>
<dbReference type="InterPro" id="IPR016181">
    <property type="entry name" value="Acyl_CoA_acyltransferase"/>
</dbReference>
<sequence length="201" mass="21828">MSAPLLAPLAATQDGAALDLLDRAFASDPTLGWYLFAERADFAQRRRAYLAAYQRLHRANGMPILAAWQAGQLVGAAYFSLTGQHPSAGSLEHIGQAIRQQCGADCLARLDQLLEAFEQQPSHSGSARIEFIAVAPDRQGRGIGSSLLSQTLTQLRQQGCQLVALETGEPRNLALYRRHGFAQSGHLTLAGLHQYYLQANC</sequence>
<dbReference type="PANTHER" id="PTHR42791:SF1">
    <property type="entry name" value="N-ACETYLTRANSFERASE DOMAIN-CONTAINING PROTEIN"/>
    <property type="match status" value="1"/>
</dbReference>
<evidence type="ECO:0000259" key="1">
    <source>
        <dbReference type="PROSITE" id="PS51186"/>
    </source>
</evidence>
<dbReference type="GO" id="GO:0016747">
    <property type="term" value="F:acyltransferase activity, transferring groups other than amino-acyl groups"/>
    <property type="evidence" value="ECO:0007669"/>
    <property type="project" value="InterPro"/>
</dbReference>
<organism evidence="2 3">
    <name type="scientific">Pseudomonas borbori</name>
    <dbReference type="NCBI Taxonomy" id="289003"/>
    <lineage>
        <taxon>Bacteria</taxon>
        <taxon>Pseudomonadati</taxon>
        <taxon>Pseudomonadota</taxon>
        <taxon>Gammaproteobacteria</taxon>
        <taxon>Pseudomonadales</taxon>
        <taxon>Pseudomonadaceae</taxon>
        <taxon>Pseudomonas</taxon>
    </lineage>
</organism>
<dbReference type="Pfam" id="PF00583">
    <property type="entry name" value="Acetyltransf_1"/>
    <property type="match status" value="1"/>
</dbReference>
<dbReference type="InterPro" id="IPR052523">
    <property type="entry name" value="Trichothecene_AcTrans"/>
</dbReference>
<evidence type="ECO:0000313" key="2">
    <source>
        <dbReference type="EMBL" id="SFP04124.1"/>
    </source>
</evidence>
<feature type="domain" description="N-acetyltransferase" evidence="1">
    <location>
        <begin position="4"/>
        <end position="201"/>
    </location>
</feature>
<accession>A0A1I5M3E2</accession>